<keyword evidence="9 11" id="KW-0472">Membrane</keyword>
<dbReference type="OrthoDB" id="9792439at2"/>
<comment type="caution">
    <text evidence="13">The sequence shown here is derived from an EMBL/GenBank/DDBJ whole genome shotgun (WGS) entry which is preliminary data.</text>
</comment>
<dbReference type="SUPFAM" id="SSF74653">
    <property type="entry name" value="TolA/TonB C-terminal domain"/>
    <property type="match status" value="1"/>
</dbReference>
<evidence type="ECO:0000256" key="3">
    <source>
        <dbReference type="ARBA" id="ARBA00022448"/>
    </source>
</evidence>
<protein>
    <submittedName>
        <fullName evidence="13">TonB family protein</fullName>
    </submittedName>
</protein>
<dbReference type="InterPro" id="IPR006260">
    <property type="entry name" value="TonB/TolA_C"/>
</dbReference>
<comment type="similarity">
    <text evidence="2">Belongs to the TonB family.</text>
</comment>
<dbReference type="InParanoid" id="F1Z9N4"/>
<evidence type="ECO:0000256" key="7">
    <source>
        <dbReference type="ARBA" id="ARBA00022927"/>
    </source>
</evidence>
<evidence type="ECO:0000256" key="11">
    <source>
        <dbReference type="SAM" id="Phobius"/>
    </source>
</evidence>
<keyword evidence="8 11" id="KW-1133">Transmembrane helix</keyword>
<reference evidence="13 14" key="1">
    <citation type="journal article" date="2012" name="J. Bacteriol.">
        <title>Draft Genome Sequence of Novosphingobium nitrogenifigens Y88T.</title>
        <authorList>
            <person name="Strabala T.J."/>
            <person name="Macdonald L."/>
            <person name="Liu V."/>
            <person name="Smit A.M."/>
        </authorList>
    </citation>
    <scope>NUCLEOTIDE SEQUENCE [LARGE SCALE GENOMIC DNA]</scope>
    <source>
        <strain evidence="13 14">DSM 19370</strain>
    </source>
</reference>
<feature type="domain" description="TonB C-terminal" evidence="12">
    <location>
        <begin position="186"/>
        <end position="277"/>
    </location>
</feature>
<feature type="transmembrane region" description="Helical" evidence="11">
    <location>
        <begin position="63"/>
        <end position="85"/>
    </location>
</feature>
<dbReference type="Gene3D" id="3.30.1150.10">
    <property type="match status" value="1"/>
</dbReference>
<dbReference type="PANTHER" id="PTHR33446">
    <property type="entry name" value="PROTEIN TONB-RELATED"/>
    <property type="match status" value="1"/>
</dbReference>
<feature type="region of interest" description="Disordered" evidence="10">
    <location>
        <begin position="104"/>
        <end position="148"/>
    </location>
</feature>
<gene>
    <name evidence="13" type="ORF">Y88_0765</name>
</gene>
<dbReference type="STRING" id="983920.Y88_0765"/>
<dbReference type="GO" id="GO:0098797">
    <property type="term" value="C:plasma membrane protein complex"/>
    <property type="evidence" value="ECO:0007669"/>
    <property type="project" value="TreeGrafter"/>
</dbReference>
<evidence type="ECO:0000256" key="1">
    <source>
        <dbReference type="ARBA" id="ARBA00004383"/>
    </source>
</evidence>
<sequence length="277" mass="28184">MMAQQSVSPSFSPNISFVPSLGKSETGGTRAKPHRALAQGGNARAEALVAGFRKQLERGGAGLVSALVVGGLFSALVFIGAGPMVSERHRSEIVSVSLMSQQSAPKPAPAKAQEKPAAAQPHAATAPVPAPVQAAAQPTAATPQPLALAPSQVSAPAAAAAPAPAPAAASGSASAAPVAPSGPVDGGDLSARLVSFKAPSYPMESRRQHEQGTVFLRLLVDTEGHVSEIGIDRSSGSSRLDKAALDAVRHWRWAPMMVRGEAVMVRGVVKIPFVLQG</sequence>
<keyword evidence="6 11" id="KW-0812">Transmembrane</keyword>
<keyword evidence="3" id="KW-0813">Transport</keyword>
<evidence type="ECO:0000256" key="10">
    <source>
        <dbReference type="SAM" id="MobiDB-lite"/>
    </source>
</evidence>
<dbReference type="RefSeq" id="WP_008066345.1">
    <property type="nucleotide sequence ID" value="NZ_GL876926.1"/>
</dbReference>
<dbReference type="GO" id="GO:0031992">
    <property type="term" value="F:energy transducer activity"/>
    <property type="evidence" value="ECO:0007669"/>
    <property type="project" value="TreeGrafter"/>
</dbReference>
<comment type="subcellular location">
    <subcellularLocation>
        <location evidence="1">Cell inner membrane</location>
        <topology evidence="1">Single-pass membrane protein</topology>
        <orientation evidence="1">Periplasmic side</orientation>
    </subcellularLocation>
</comment>
<keyword evidence="5" id="KW-0997">Cell inner membrane</keyword>
<dbReference type="NCBIfam" id="TIGR01352">
    <property type="entry name" value="tonB_Cterm"/>
    <property type="match status" value="1"/>
</dbReference>
<dbReference type="GO" id="GO:0055085">
    <property type="term" value="P:transmembrane transport"/>
    <property type="evidence" value="ECO:0007669"/>
    <property type="project" value="InterPro"/>
</dbReference>
<dbReference type="Proteomes" id="UP000004728">
    <property type="component" value="Unassembled WGS sequence"/>
</dbReference>
<dbReference type="AlphaFoldDB" id="F1Z9N4"/>
<dbReference type="InterPro" id="IPR051045">
    <property type="entry name" value="TonB-dependent_transducer"/>
</dbReference>
<dbReference type="EMBL" id="AEWJ01000041">
    <property type="protein sequence ID" value="EGD58708.1"/>
    <property type="molecule type" value="Genomic_DNA"/>
</dbReference>
<dbReference type="PROSITE" id="PS52015">
    <property type="entry name" value="TONB_CTD"/>
    <property type="match status" value="1"/>
</dbReference>
<keyword evidence="4" id="KW-1003">Cell membrane</keyword>
<dbReference type="InterPro" id="IPR037682">
    <property type="entry name" value="TonB_C"/>
</dbReference>
<name>F1Z9N4_9SPHN</name>
<evidence type="ECO:0000313" key="14">
    <source>
        <dbReference type="Proteomes" id="UP000004728"/>
    </source>
</evidence>
<evidence type="ECO:0000256" key="5">
    <source>
        <dbReference type="ARBA" id="ARBA00022519"/>
    </source>
</evidence>
<keyword evidence="14" id="KW-1185">Reference proteome</keyword>
<feature type="compositionally biased region" description="Low complexity" evidence="10">
    <location>
        <begin position="165"/>
        <end position="183"/>
    </location>
</feature>
<proteinExistence type="inferred from homology"/>
<evidence type="ECO:0000259" key="12">
    <source>
        <dbReference type="PROSITE" id="PS52015"/>
    </source>
</evidence>
<evidence type="ECO:0000256" key="9">
    <source>
        <dbReference type="ARBA" id="ARBA00023136"/>
    </source>
</evidence>
<evidence type="ECO:0000256" key="4">
    <source>
        <dbReference type="ARBA" id="ARBA00022475"/>
    </source>
</evidence>
<feature type="region of interest" description="Disordered" evidence="10">
    <location>
        <begin position="165"/>
        <end position="184"/>
    </location>
</feature>
<evidence type="ECO:0000256" key="8">
    <source>
        <dbReference type="ARBA" id="ARBA00022989"/>
    </source>
</evidence>
<dbReference type="eggNOG" id="COG0810">
    <property type="taxonomic scope" value="Bacteria"/>
</dbReference>
<accession>F1Z9N4</accession>
<organism evidence="13 14">
    <name type="scientific">Novosphingobium nitrogenifigens DSM 19370</name>
    <dbReference type="NCBI Taxonomy" id="983920"/>
    <lineage>
        <taxon>Bacteria</taxon>
        <taxon>Pseudomonadati</taxon>
        <taxon>Pseudomonadota</taxon>
        <taxon>Alphaproteobacteria</taxon>
        <taxon>Sphingomonadales</taxon>
        <taxon>Sphingomonadaceae</taxon>
        <taxon>Novosphingobium</taxon>
    </lineage>
</organism>
<evidence type="ECO:0000256" key="6">
    <source>
        <dbReference type="ARBA" id="ARBA00022692"/>
    </source>
</evidence>
<dbReference type="HOGENOM" id="CLU_076057_5_1_5"/>
<dbReference type="GO" id="GO:0015031">
    <property type="term" value="P:protein transport"/>
    <property type="evidence" value="ECO:0007669"/>
    <property type="project" value="UniProtKB-KW"/>
</dbReference>
<evidence type="ECO:0000313" key="13">
    <source>
        <dbReference type="EMBL" id="EGD58708.1"/>
    </source>
</evidence>
<dbReference type="PANTHER" id="PTHR33446:SF2">
    <property type="entry name" value="PROTEIN TONB"/>
    <property type="match status" value="1"/>
</dbReference>
<evidence type="ECO:0000256" key="2">
    <source>
        <dbReference type="ARBA" id="ARBA00006555"/>
    </source>
</evidence>
<dbReference type="Pfam" id="PF03544">
    <property type="entry name" value="TonB_C"/>
    <property type="match status" value="1"/>
</dbReference>
<keyword evidence="7" id="KW-0653">Protein transport</keyword>